<dbReference type="GO" id="GO:0005811">
    <property type="term" value="C:lipid droplet"/>
    <property type="evidence" value="ECO:0007669"/>
    <property type="project" value="TreeGrafter"/>
</dbReference>
<dbReference type="GO" id="GO:0009247">
    <property type="term" value="P:glycolipid biosynthetic process"/>
    <property type="evidence" value="ECO:0007669"/>
    <property type="project" value="TreeGrafter"/>
</dbReference>
<proteinExistence type="predicted"/>
<organism evidence="1">
    <name type="scientific">Notodromas monacha</name>
    <dbReference type="NCBI Taxonomy" id="399045"/>
    <lineage>
        <taxon>Eukaryota</taxon>
        <taxon>Metazoa</taxon>
        <taxon>Ecdysozoa</taxon>
        <taxon>Arthropoda</taxon>
        <taxon>Crustacea</taxon>
        <taxon>Oligostraca</taxon>
        <taxon>Ostracoda</taxon>
        <taxon>Podocopa</taxon>
        <taxon>Podocopida</taxon>
        <taxon>Cypridocopina</taxon>
        <taxon>Cypridoidea</taxon>
        <taxon>Cyprididae</taxon>
        <taxon>Notodromas</taxon>
    </lineage>
</organism>
<gene>
    <name evidence="1" type="ORF">NMOB1V02_LOCUS7703</name>
</gene>
<keyword evidence="2" id="KW-1185">Reference proteome</keyword>
<dbReference type="PANTHER" id="PTHR12286">
    <property type="entry name" value="SACCHAROPINE DEHYDROGENASE-LIKE OXIDOREDUCTASE"/>
    <property type="match status" value="1"/>
</dbReference>
<dbReference type="EMBL" id="CAJPEX010001905">
    <property type="protein sequence ID" value="CAG0920191.1"/>
    <property type="molecule type" value="Genomic_DNA"/>
</dbReference>
<name>A0A7R9BR74_9CRUS</name>
<dbReference type="InterPro" id="IPR051276">
    <property type="entry name" value="Saccharopine_DH-like_oxidrdct"/>
</dbReference>
<dbReference type="Proteomes" id="UP000678499">
    <property type="component" value="Unassembled WGS sequence"/>
</dbReference>
<accession>A0A7R9BR74</accession>
<sequence length="406" mass="44704">MGDDGVFTVVSAEEKLDCIIFGVTGVIGSHVLLEFGKRCFVENSLDLSFGIAARSATGIQDALDNLAEAIDQDVEIPDFVADVENPESMEIMVRSTKVLINCTAPGYASTLQTWNSMIEELSRYSLREMMMSALRGNGSQLAPSSTQEAASVTTLVSQFPLVSGWALPLSFIQTSSYARTQEYLADHGMVPFKCVIKSHFVTSSIPRAVLAFAWLFFIFFMTRLRITVHILRWFANVFACGRFPSKGPTESQMKNAKFEQLIIGYGSVDPRVKKSQHLQTQNPFRIANKIRTVTISGDDPIFGTTAICVTSCAETLIKEPMRLSSCKTSLCHPAVQEDIAAASQLETVTFHLALPISDRMSSPCKCEPSRDPETSQKHQWTDNNIVEIPITASTKKAAMQCQALET</sequence>
<evidence type="ECO:0000313" key="2">
    <source>
        <dbReference type="Proteomes" id="UP000678499"/>
    </source>
</evidence>
<dbReference type="OrthoDB" id="10268090at2759"/>
<dbReference type="GO" id="GO:0005886">
    <property type="term" value="C:plasma membrane"/>
    <property type="evidence" value="ECO:0007669"/>
    <property type="project" value="TreeGrafter"/>
</dbReference>
<dbReference type="EMBL" id="OA883942">
    <property type="protein sequence ID" value="CAD7280039.1"/>
    <property type="molecule type" value="Genomic_DNA"/>
</dbReference>
<reference evidence="1" key="1">
    <citation type="submission" date="2020-11" db="EMBL/GenBank/DDBJ databases">
        <authorList>
            <person name="Tran Van P."/>
        </authorList>
    </citation>
    <scope>NUCLEOTIDE SEQUENCE</scope>
</reference>
<protein>
    <submittedName>
        <fullName evidence="1">Uncharacterized protein</fullName>
    </submittedName>
</protein>
<dbReference type="PANTHER" id="PTHR12286:SF5">
    <property type="entry name" value="SACCHAROPINE DEHYDROGENASE-LIKE OXIDOREDUCTASE"/>
    <property type="match status" value="1"/>
</dbReference>
<dbReference type="GO" id="GO:0005739">
    <property type="term" value="C:mitochondrion"/>
    <property type="evidence" value="ECO:0007669"/>
    <property type="project" value="TreeGrafter"/>
</dbReference>
<dbReference type="AlphaFoldDB" id="A0A7R9BR74"/>
<evidence type="ECO:0000313" key="1">
    <source>
        <dbReference type="EMBL" id="CAD7280039.1"/>
    </source>
</evidence>